<sequence length="102" mass="11608">MLSPWEGLVSPNWSLMVRISVELEPRSVEKPTMKSWVLRNQGMIMIHSFPFSRSNSKLNLYSHCVGVACLNKSSWMTGLMAENTRIRTGVAVVRNELVFQPI</sequence>
<dbReference type="Proteomes" id="UP000265520">
    <property type="component" value="Unassembled WGS sequence"/>
</dbReference>
<protein>
    <submittedName>
        <fullName evidence="1">Uncharacterized protein</fullName>
    </submittedName>
</protein>
<name>A0A392PWQ9_9FABA</name>
<evidence type="ECO:0000313" key="2">
    <source>
        <dbReference type="Proteomes" id="UP000265520"/>
    </source>
</evidence>
<proteinExistence type="predicted"/>
<comment type="caution">
    <text evidence="1">The sequence shown here is derived from an EMBL/GenBank/DDBJ whole genome shotgun (WGS) entry which is preliminary data.</text>
</comment>
<reference evidence="1 2" key="1">
    <citation type="journal article" date="2018" name="Front. Plant Sci.">
        <title>Red Clover (Trifolium pratense) and Zigzag Clover (T. medium) - A Picture of Genomic Similarities and Differences.</title>
        <authorList>
            <person name="Dluhosova J."/>
            <person name="Istvanek J."/>
            <person name="Nedelnik J."/>
            <person name="Repkova J."/>
        </authorList>
    </citation>
    <scope>NUCLEOTIDE SEQUENCE [LARGE SCALE GENOMIC DNA]</scope>
    <source>
        <strain evidence="2">cv. 10/8</strain>
        <tissue evidence="1">Leaf</tissue>
    </source>
</reference>
<organism evidence="1 2">
    <name type="scientific">Trifolium medium</name>
    <dbReference type="NCBI Taxonomy" id="97028"/>
    <lineage>
        <taxon>Eukaryota</taxon>
        <taxon>Viridiplantae</taxon>
        <taxon>Streptophyta</taxon>
        <taxon>Embryophyta</taxon>
        <taxon>Tracheophyta</taxon>
        <taxon>Spermatophyta</taxon>
        <taxon>Magnoliopsida</taxon>
        <taxon>eudicotyledons</taxon>
        <taxon>Gunneridae</taxon>
        <taxon>Pentapetalae</taxon>
        <taxon>rosids</taxon>
        <taxon>fabids</taxon>
        <taxon>Fabales</taxon>
        <taxon>Fabaceae</taxon>
        <taxon>Papilionoideae</taxon>
        <taxon>50 kb inversion clade</taxon>
        <taxon>NPAAA clade</taxon>
        <taxon>Hologalegina</taxon>
        <taxon>IRL clade</taxon>
        <taxon>Trifolieae</taxon>
        <taxon>Trifolium</taxon>
    </lineage>
</organism>
<keyword evidence="2" id="KW-1185">Reference proteome</keyword>
<accession>A0A392PWQ9</accession>
<dbReference type="AlphaFoldDB" id="A0A392PWQ9"/>
<feature type="non-terminal residue" evidence="1">
    <location>
        <position position="102"/>
    </location>
</feature>
<dbReference type="EMBL" id="LXQA010101271">
    <property type="protein sequence ID" value="MCI16528.1"/>
    <property type="molecule type" value="Genomic_DNA"/>
</dbReference>
<evidence type="ECO:0000313" key="1">
    <source>
        <dbReference type="EMBL" id="MCI16528.1"/>
    </source>
</evidence>